<dbReference type="Gene3D" id="3.30.1330.30">
    <property type="match status" value="1"/>
</dbReference>
<dbReference type="CDD" id="cd18095">
    <property type="entry name" value="SpoU-like_rRNA-MTase"/>
    <property type="match status" value="1"/>
</dbReference>
<dbReference type="InterPro" id="IPR013123">
    <property type="entry name" value="SpoU_subst-bd"/>
</dbReference>
<comment type="similarity">
    <text evidence="1">Belongs to the class IV-like SAM-binding methyltransferase superfamily. RNA methyltransferase TrmH family.</text>
</comment>
<keyword evidence="3" id="KW-0808">Transferase</keyword>
<proteinExistence type="inferred from homology"/>
<name>A0A6J6X8X2_9ZZZZ</name>
<evidence type="ECO:0000313" key="8">
    <source>
        <dbReference type="EMBL" id="CAB4850109.1"/>
    </source>
</evidence>
<dbReference type="InterPro" id="IPR029064">
    <property type="entry name" value="Ribosomal_eL30-like_sf"/>
</dbReference>
<dbReference type="PANTHER" id="PTHR43191:SF2">
    <property type="entry name" value="RRNA METHYLTRANSFERASE 3, MITOCHONDRIAL"/>
    <property type="match status" value="1"/>
</dbReference>
<dbReference type="InterPro" id="IPR029026">
    <property type="entry name" value="tRNA_m1G_MTases_N"/>
</dbReference>
<dbReference type="Gene3D" id="3.40.1280.10">
    <property type="match status" value="1"/>
</dbReference>
<evidence type="ECO:0000313" key="6">
    <source>
        <dbReference type="EMBL" id="CAB4345147.1"/>
    </source>
</evidence>
<evidence type="ECO:0000256" key="1">
    <source>
        <dbReference type="ARBA" id="ARBA00007228"/>
    </source>
</evidence>
<dbReference type="EMBL" id="CAESAI010000069">
    <property type="protein sequence ID" value="CAB4345147.1"/>
    <property type="molecule type" value="Genomic_DNA"/>
</dbReference>
<evidence type="ECO:0000313" key="9">
    <source>
        <dbReference type="EMBL" id="CAB5020501.1"/>
    </source>
</evidence>
<evidence type="ECO:0000256" key="3">
    <source>
        <dbReference type="ARBA" id="ARBA00022679"/>
    </source>
</evidence>
<feature type="domain" description="RNA 2-O ribose methyltransferase substrate binding" evidence="4">
    <location>
        <begin position="34"/>
        <end position="107"/>
    </location>
</feature>
<dbReference type="PANTHER" id="PTHR43191">
    <property type="entry name" value="RRNA METHYLTRANSFERASE 3"/>
    <property type="match status" value="1"/>
</dbReference>
<dbReference type="EMBL" id="CAFBIX010000060">
    <property type="protein sequence ID" value="CAB4850109.1"/>
    <property type="molecule type" value="Genomic_DNA"/>
</dbReference>
<dbReference type="EMBL" id="CAESAD010000013">
    <property type="protein sequence ID" value="CAB4344463.1"/>
    <property type="molecule type" value="Genomic_DNA"/>
</dbReference>
<dbReference type="AlphaFoldDB" id="A0A6J6X8X2"/>
<reference evidence="7" key="1">
    <citation type="submission" date="2020-05" db="EMBL/GenBank/DDBJ databases">
        <authorList>
            <person name="Chiriac C."/>
            <person name="Salcher M."/>
            <person name="Ghai R."/>
            <person name="Kavagutti S V."/>
        </authorList>
    </citation>
    <scope>NUCLEOTIDE SEQUENCE</scope>
</reference>
<gene>
    <name evidence="7" type="ORF">UFOPK3037_00135</name>
    <name evidence="8" type="ORF">UFOPK3278_01175</name>
    <name evidence="6" type="ORF">UFOPK3406_01461</name>
    <name evidence="5" type="ORF">UFOPK3925_01381</name>
    <name evidence="9" type="ORF">UFOPK4097_00904</name>
</gene>
<protein>
    <submittedName>
        <fullName evidence="7">Unannotated protein</fullName>
    </submittedName>
</protein>
<dbReference type="GO" id="GO:0006396">
    <property type="term" value="P:RNA processing"/>
    <property type="evidence" value="ECO:0007669"/>
    <property type="project" value="InterPro"/>
</dbReference>
<dbReference type="GO" id="GO:0008173">
    <property type="term" value="F:RNA methyltransferase activity"/>
    <property type="evidence" value="ECO:0007669"/>
    <property type="project" value="InterPro"/>
</dbReference>
<dbReference type="EMBL" id="CAFAAO010000001">
    <property type="protein sequence ID" value="CAB4793880.1"/>
    <property type="molecule type" value="Genomic_DNA"/>
</dbReference>
<dbReference type="InterPro" id="IPR053888">
    <property type="entry name" value="MRM3-like_sub_bind"/>
</dbReference>
<evidence type="ECO:0000313" key="5">
    <source>
        <dbReference type="EMBL" id="CAB4344463.1"/>
    </source>
</evidence>
<accession>A0A6J6X8X2</accession>
<dbReference type="Pfam" id="PF22435">
    <property type="entry name" value="MRM3-like_sub_bind"/>
    <property type="match status" value="1"/>
</dbReference>
<dbReference type="GO" id="GO:0003723">
    <property type="term" value="F:RNA binding"/>
    <property type="evidence" value="ECO:0007669"/>
    <property type="project" value="InterPro"/>
</dbReference>
<dbReference type="InterPro" id="IPR001537">
    <property type="entry name" value="SpoU_MeTrfase"/>
</dbReference>
<evidence type="ECO:0000313" key="7">
    <source>
        <dbReference type="EMBL" id="CAB4793880.1"/>
    </source>
</evidence>
<dbReference type="InterPro" id="IPR029028">
    <property type="entry name" value="Alpha/beta_knot_MTases"/>
</dbReference>
<sequence length="266" mass="28085">MQSSEVLTNVRAPKVARARRLLKRGFRESDSLFLAEGPQACREAALAGKVTELFLTQEAFDRYSDIVNVVENSGATVTICTASVIEQFSSTVTPQGMTAVVRMWEQNPAEVFKSGAKLAVALTAVRDPGNAGSVIRVADAAGVDGVIMSNDSVDLFNPKVVRASVGSLFHLPIAIGQDLAETIASAREVGMQVLAADAGGVSLYSEVQLAKPTLWVFGNEAWGIPQEVLDLVDQVVSIPIYGQAESLNLATASAVCLYASAQAQNA</sequence>
<dbReference type="SMART" id="SM00967">
    <property type="entry name" value="SpoU_sub_bind"/>
    <property type="match status" value="1"/>
</dbReference>
<dbReference type="InterPro" id="IPR051259">
    <property type="entry name" value="rRNA_Methyltransferase"/>
</dbReference>
<dbReference type="SUPFAM" id="SSF75217">
    <property type="entry name" value="alpha/beta knot"/>
    <property type="match status" value="1"/>
</dbReference>
<dbReference type="GO" id="GO:0005737">
    <property type="term" value="C:cytoplasm"/>
    <property type="evidence" value="ECO:0007669"/>
    <property type="project" value="UniProtKB-ARBA"/>
</dbReference>
<evidence type="ECO:0000259" key="4">
    <source>
        <dbReference type="SMART" id="SM00967"/>
    </source>
</evidence>
<evidence type="ECO:0000256" key="2">
    <source>
        <dbReference type="ARBA" id="ARBA00022603"/>
    </source>
</evidence>
<dbReference type="EMBL" id="CAFBPK010000013">
    <property type="protein sequence ID" value="CAB5020501.1"/>
    <property type="molecule type" value="Genomic_DNA"/>
</dbReference>
<keyword evidence="2" id="KW-0489">Methyltransferase</keyword>
<dbReference type="GO" id="GO:0032259">
    <property type="term" value="P:methylation"/>
    <property type="evidence" value="ECO:0007669"/>
    <property type="project" value="UniProtKB-KW"/>
</dbReference>
<dbReference type="Pfam" id="PF00588">
    <property type="entry name" value="SpoU_methylase"/>
    <property type="match status" value="1"/>
</dbReference>
<organism evidence="7">
    <name type="scientific">freshwater metagenome</name>
    <dbReference type="NCBI Taxonomy" id="449393"/>
    <lineage>
        <taxon>unclassified sequences</taxon>
        <taxon>metagenomes</taxon>
        <taxon>ecological metagenomes</taxon>
    </lineage>
</organism>
<dbReference type="SUPFAM" id="SSF55315">
    <property type="entry name" value="L30e-like"/>
    <property type="match status" value="1"/>
</dbReference>